<dbReference type="Proteomes" id="UP000694408">
    <property type="component" value="Unplaced"/>
</dbReference>
<dbReference type="Pfam" id="PF15936">
    <property type="entry name" value="DUF4749"/>
    <property type="match status" value="1"/>
</dbReference>
<reference evidence="2" key="1">
    <citation type="submission" date="2025-08" db="UniProtKB">
        <authorList>
            <consortium name="Ensembl"/>
        </authorList>
    </citation>
    <scope>IDENTIFICATION</scope>
</reference>
<sequence length="146" mass="15836">GDSWGGAIPMREDSEVYKMLQENRELRAAPRQSSTFRLLQEAPLSRSRCSYRRSPPSVPACTEMALLLSGIRCYLRFAVISGLGETCPFPCPFPCPSAAGTARTVPPLLPGSVWGGPRSPVHPGLGHGALTIEFPINQSSHHRIPN</sequence>
<name>A0A8C5IK95_JUNHY</name>
<dbReference type="Ensembl" id="ENSJHYT00000006839.1">
    <property type="protein sequence ID" value="ENSJHYP00000005584.1"/>
    <property type="gene ID" value="ENSJHYG00000004550.1"/>
</dbReference>
<evidence type="ECO:0000313" key="2">
    <source>
        <dbReference type="Ensembl" id="ENSJHYP00000005584.1"/>
    </source>
</evidence>
<keyword evidence="3" id="KW-1185">Reference proteome</keyword>
<protein>
    <recommendedName>
        <fullName evidence="1">PDZ and LIM domain-containing protein</fullName>
    </recommendedName>
</protein>
<proteinExistence type="predicted"/>
<evidence type="ECO:0000259" key="1">
    <source>
        <dbReference type="Pfam" id="PF15936"/>
    </source>
</evidence>
<accession>A0A8C5IK95</accession>
<dbReference type="InterPro" id="IPR031847">
    <property type="entry name" value="PDLI1-4/Zasp-like_mid"/>
</dbReference>
<dbReference type="AlphaFoldDB" id="A0A8C5IK95"/>
<feature type="domain" description="PDZ and LIM" evidence="1">
    <location>
        <begin position="11"/>
        <end position="42"/>
    </location>
</feature>
<evidence type="ECO:0000313" key="3">
    <source>
        <dbReference type="Proteomes" id="UP000694408"/>
    </source>
</evidence>
<organism evidence="2 3">
    <name type="scientific">Junco hyemalis</name>
    <name type="common">Dark-eyed junco</name>
    <dbReference type="NCBI Taxonomy" id="40217"/>
    <lineage>
        <taxon>Eukaryota</taxon>
        <taxon>Metazoa</taxon>
        <taxon>Chordata</taxon>
        <taxon>Craniata</taxon>
        <taxon>Vertebrata</taxon>
        <taxon>Euteleostomi</taxon>
        <taxon>Archelosauria</taxon>
        <taxon>Archosauria</taxon>
        <taxon>Dinosauria</taxon>
        <taxon>Saurischia</taxon>
        <taxon>Theropoda</taxon>
        <taxon>Coelurosauria</taxon>
        <taxon>Aves</taxon>
        <taxon>Neognathae</taxon>
        <taxon>Neoaves</taxon>
        <taxon>Telluraves</taxon>
        <taxon>Australaves</taxon>
        <taxon>Passeriformes</taxon>
        <taxon>Passerellidae</taxon>
        <taxon>Junco</taxon>
    </lineage>
</organism>
<reference evidence="2" key="2">
    <citation type="submission" date="2025-09" db="UniProtKB">
        <authorList>
            <consortium name="Ensembl"/>
        </authorList>
    </citation>
    <scope>IDENTIFICATION</scope>
</reference>